<evidence type="ECO:0000313" key="9">
    <source>
        <dbReference type="EMBL" id="OHS92872.1"/>
    </source>
</evidence>
<dbReference type="PANTHER" id="PTHR24348">
    <property type="entry name" value="SERINE/THREONINE-PROTEIN KINASE UNC-51-RELATED"/>
    <property type="match status" value="1"/>
</dbReference>
<keyword evidence="6" id="KW-0723">Serine/threonine-protein kinase</keyword>
<dbReference type="GO" id="GO:0016020">
    <property type="term" value="C:membrane"/>
    <property type="evidence" value="ECO:0007669"/>
    <property type="project" value="TreeGrafter"/>
</dbReference>
<organism evidence="9 10">
    <name type="scientific">Tritrichomonas foetus</name>
    <dbReference type="NCBI Taxonomy" id="1144522"/>
    <lineage>
        <taxon>Eukaryota</taxon>
        <taxon>Metamonada</taxon>
        <taxon>Parabasalia</taxon>
        <taxon>Tritrichomonadida</taxon>
        <taxon>Tritrichomonadidae</taxon>
        <taxon>Tritrichomonas</taxon>
    </lineage>
</organism>
<evidence type="ECO:0000256" key="7">
    <source>
        <dbReference type="SAM" id="MobiDB-lite"/>
    </source>
</evidence>
<comment type="similarity">
    <text evidence="6">Belongs to the protein kinase superfamily.</text>
</comment>
<dbReference type="GO" id="GO:0004674">
    <property type="term" value="F:protein serine/threonine kinase activity"/>
    <property type="evidence" value="ECO:0007669"/>
    <property type="project" value="UniProtKB-KW"/>
</dbReference>
<dbReference type="InterPro" id="IPR045269">
    <property type="entry name" value="Atg1-like"/>
</dbReference>
<sequence length="358" mass="41326">MLSELRKLNSFSSMIRYVCTKELGHGAFSTVYKCHRADTGESFAIKVFPKSNLKKSDDKKRFQRELNTMAFIHHENIISLHDCFSDDDNFYLVMTLCKNGELADYIARNSKLQEDIALHIFKQILAAISTLHSYNIVHRDLKPQNILFTEFPNIKVGNFGLSDSTANKKTIHNFCGSICFCSPECLSRMEYDPIKSDIWSLGVILYNMVVGVHPWGTKSDTVMIRNIKRAYYNIPKFVSKDCADLISRMMKLNPEDRITMSEISKHPWIKGEFHKVEPNIIRSLDEFIHFDITDTDSDIYSPFNEPMHSESKIVSFEGVIHSSPSFSSTPKKLKFPNANKRRKTEPETYYHPVHRAFT</sequence>
<dbReference type="SUPFAM" id="SSF56112">
    <property type="entry name" value="Protein kinase-like (PK-like)"/>
    <property type="match status" value="1"/>
</dbReference>
<accession>A0A1J4IZU5</accession>
<dbReference type="VEuPathDB" id="TrichDB:TRFO_12244"/>
<keyword evidence="3 9" id="KW-0418">Kinase</keyword>
<dbReference type="PROSITE" id="PS00107">
    <property type="entry name" value="PROTEIN_KINASE_ATP"/>
    <property type="match status" value="1"/>
</dbReference>
<dbReference type="InterPro" id="IPR011009">
    <property type="entry name" value="Kinase-like_dom_sf"/>
</dbReference>
<evidence type="ECO:0000256" key="6">
    <source>
        <dbReference type="RuleBase" id="RU000304"/>
    </source>
</evidence>
<dbReference type="EMBL" id="MLAK01001459">
    <property type="protein sequence ID" value="OHS92872.1"/>
    <property type="molecule type" value="Genomic_DNA"/>
</dbReference>
<feature type="domain" description="Protein kinase" evidence="8">
    <location>
        <begin position="17"/>
        <end position="269"/>
    </location>
</feature>
<dbReference type="GO" id="GO:0005829">
    <property type="term" value="C:cytosol"/>
    <property type="evidence" value="ECO:0007669"/>
    <property type="project" value="TreeGrafter"/>
</dbReference>
<feature type="compositionally biased region" description="Basic residues" evidence="7">
    <location>
        <begin position="331"/>
        <end position="343"/>
    </location>
</feature>
<dbReference type="GO" id="GO:0005524">
    <property type="term" value="F:ATP binding"/>
    <property type="evidence" value="ECO:0007669"/>
    <property type="project" value="UniProtKB-UniRule"/>
</dbReference>
<gene>
    <name evidence="9" type="primary">CIPK6</name>
    <name evidence="9" type="ORF">TRFO_12244</name>
</gene>
<dbReference type="GO" id="GO:0000045">
    <property type="term" value="P:autophagosome assembly"/>
    <property type="evidence" value="ECO:0007669"/>
    <property type="project" value="TreeGrafter"/>
</dbReference>
<evidence type="ECO:0000256" key="2">
    <source>
        <dbReference type="ARBA" id="ARBA00022741"/>
    </source>
</evidence>
<reference evidence="9" key="1">
    <citation type="submission" date="2016-10" db="EMBL/GenBank/DDBJ databases">
        <authorList>
            <person name="Benchimol M."/>
            <person name="Almeida L.G."/>
            <person name="Vasconcelos A.T."/>
            <person name="Perreira-Neves A."/>
            <person name="Rosa I.A."/>
            <person name="Tasca T."/>
            <person name="Bogo M.R."/>
            <person name="de Souza W."/>
        </authorList>
    </citation>
    <scope>NUCLEOTIDE SEQUENCE [LARGE SCALE GENOMIC DNA]</scope>
    <source>
        <strain evidence="9">K</strain>
    </source>
</reference>
<keyword evidence="4 5" id="KW-0067">ATP-binding</keyword>
<dbReference type="Pfam" id="PF00069">
    <property type="entry name" value="Pkinase"/>
    <property type="match status" value="1"/>
</dbReference>
<evidence type="ECO:0000256" key="3">
    <source>
        <dbReference type="ARBA" id="ARBA00022777"/>
    </source>
</evidence>
<dbReference type="AlphaFoldDB" id="A0A1J4IZU5"/>
<dbReference type="GeneID" id="94831221"/>
<dbReference type="GO" id="GO:0000407">
    <property type="term" value="C:phagophore assembly site"/>
    <property type="evidence" value="ECO:0007669"/>
    <property type="project" value="TreeGrafter"/>
</dbReference>
<evidence type="ECO:0000313" key="10">
    <source>
        <dbReference type="Proteomes" id="UP000179807"/>
    </source>
</evidence>
<keyword evidence="1" id="KW-0808">Transferase</keyword>
<comment type="caution">
    <text evidence="9">The sequence shown here is derived from an EMBL/GenBank/DDBJ whole genome shotgun (WGS) entry which is preliminary data.</text>
</comment>
<dbReference type="InterPro" id="IPR017441">
    <property type="entry name" value="Protein_kinase_ATP_BS"/>
</dbReference>
<dbReference type="FunFam" id="3.30.200.20:FF:000042">
    <property type="entry name" value="Aurora kinase A"/>
    <property type="match status" value="1"/>
</dbReference>
<dbReference type="OrthoDB" id="346907at2759"/>
<dbReference type="RefSeq" id="XP_068346009.1">
    <property type="nucleotide sequence ID" value="XM_068496517.1"/>
</dbReference>
<dbReference type="Proteomes" id="UP000179807">
    <property type="component" value="Unassembled WGS sequence"/>
</dbReference>
<dbReference type="PROSITE" id="PS50011">
    <property type="entry name" value="PROTEIN_KINASE_DOM"/>
    <property type="match status" value="1"/>
</dbReference>
<dbReference type="PANTHER" id="PTHR24348:SF22">
    <property type="entry name" value="NON-SPECIFIC SERINE_THREONINE PROTEIN KINASE"/>
    <property type="match status" value="1"/>
</dbReference>
<protein>
    <submittedName>
        <fullName evidence="9">CBL-interacting serine/threonine-protein kinase 6</fullName>
    </submittedName>
</protein>
<name>A0A1J4IZU5_9EUKA</name>
<keyword evidence="10" id="KW-1185">Reference proteome</keyword>
<proteinExistence type="inferred from homology"/>
<dbReference type="PROSITE" id="PS00108">
    <property type="entry name" value="PROTEIN_KINASE_ST"/>
    <property type="match status" value="1"/>
</dbReference>
<dbReference type="SMART" id="SM00220">
    <property type="entry name" value="S_TKc"/>
    <property type="match status" value="1"/>
</dbReference>
<dbReference type="GO" id="GO:0010506">
    <property type="term" value="P:regulation of autophagy"/>
    <property type="evidence" value="ECO:0007669"/>
    <property type="project" value="InterPro"/>
</dbReference>
<dbReference type="FunFam" id="1.10.510.10:FF:000956">
    <property type="entry name" value="CAMK family protein kinase"/>
    <property type="match status" value="1"/>
</dbReference>
<feature type="region of interest" description="Disordered" evidence="7">
    <location>
        <begin position="330"/>
        <end position="349"/>
    </location>
</feature>
<evidence type="ECO:0000256" key="4">
    <source>
        <dbReference type="ARBA" id="ARBA00022840"/>
    </source>
</evidence>
<evidence type="ECO:0000259" key="8">
    <source>
        <dbReference type="PROSITE" id="PS50011"/>
    </source>
</evidence>
<dbReference type="Gene3D" id="1.10.510.10">
    <property type="entry name" value="Transferase(Phosphotransferase) domain 1"/>
    <property type="match status" value="1"/>
</dbReference>
<feature type="binding site" evidence="5">
    <location>
        <position position="46"/>
    </location>
    <ligand>
        <name>ATP</name>
        <dbReference type="ChEBI" id="CHEBI:30616"/>
    </ligand>
</feature>
<evidence type="ECO:0000256" key="1">
    <source>
        <dbReference type="ARBA" id="ARBA00022679"/>
    </source>
</evidence>
<evidence type="ECO:0000256" key="5">
    <source>
        <dbReference type="PROSITE-ProRule" id="PRU10141"/>
    </source>
</evidence>
<dbReference type="GO" id="GO:0005776">
    <property type="term" value="C:autophagosome"/>
    <property type="evidence" value="ECO:0007669"/>
    <property type="project" value="TreeGrafter"/>
</dbReference>
<keyword evidence="2 5" id="KW-0547">Nucleotide-binding</keyword>
<dbReference type="InterPro" id="IPR000719">
    <property type="entry name" value="Prot_kinase_dom"/>
</dbReference>
<dbReference type="InterPro" id="IPR008271">
    <property type="entry name" value="Ser/Thr_kinase_AS"/>
</dbReference>